<organism evidence="1 2">
    <name type="scientific">Faecalicatena contorta</name>
    <dbReference type="NCBI Taxonomy" id="39482"/>
    <lineage>
        <taxon>Bacteria</taxon>
        <taxon>Bacillati</taxon>
        <taxon>Bacillota</taxon>
        <taxon>Clostridia</taxon>
        <taxon>Lachnospirales</taxon>
        <taxon>Lachnospiraceae</taxon>
        <taxon>Faecalicatena</taxon>
    </lineage>
</organism>
<dbReference type="Proteomes" id="UP000254051">
    <property type="component" value="Unassembled WGS sequence"/>
</dbReference>
<keyword evidence="2" id="KW-1185">Reference proteome</keyword>
<dbReference type="OrthoDB" id="2029085at2"/>
<protein>
    <submittedName>
        <fullName evidence="1">Uncharacterized protein</fullName>
    </submittedName>
</protein>
<proteinExistence type="predicted"/>
<accession>A0A315ZZQ3</accession>
<evidence type="ECO:0000313" key="2">
    <source>
        <dbReference type="Proteomes" id="UP000254051"/>
    </source>
</evidence>
<evidence type="ECO:0000313" key="1">
    <source>
        <dbReference type="EMBL" id="SUQ13327.1"/>
    </source>
</evidence>
<dbReference type="AlphaFoldDB" id="A0A315ZZQ3"/>
<reference evidence="2" key="1">
    <citation type="submission" date="2017-07" db="EMBL/GenBank/DDBJ databases">
        <authorList>
            <person name="Varghese N."/>
            <person name="Submissions S."/>
        </authorList>
    </citation>
    <scope>NUCLEOTIDE SEQUENCE [LARGE SCALE GENOMIC DNA]</scope>
    <source>
        <strain evidence="2">NLAE-zl-C134</strain>
    </source>
</reference>
<gene>
    <name evidence="1" type="ORF">SAMN05216529_10352</name>
</gene>
<name>A0A315ZZQ3_9FIRM</name>
<dbReference type="EMBL" id="UHJJ01000003">
    <property type="protein sequence ID" value="SUQ13327.1"/>
    <property type="molecule type" value="Genomic_DNA"/>
</dbReference>
<dbReference type="RefSeq" id="WP_109709326.1">
    <property type="nucleotide sequence ID" value="NZ_QGDS01000003.1"/>
</dbReference>
<sequence length="196" mass="21893">MNNDPRGTMVQQGNIMRIDNAFVEDVTCFNNSNGHMLVSYSVPGRNNTNSIQTIRLNLNRGTTVLNSFGQNICPCCIQEGMWVNVVFSARMTMSIPPQSNALLVVVRRSPRPSSSVTTGRIVLIDFDNNFLITQDPNNRNNQTKFIITNTTSIRNRFGAPIRFSALHPGQMVRITHANFQTASIPPQTTAFHIQLI</sequence>